<accession>A0A5B7E9E9</accession>
<organism evidence="1 2">
    <name type="scientific">Portunus trituberculatus</name>
    <name type="common">Swimming crab</name>
    <name type="synonym">Neptunus trituberculatus</name>
    <dbReference type="NCBI Taxonomy" id="210409"/>
    <lineage>
        <taxon>Eukaryota</taxon>
        <taxon>Metazoa</taxon>
        <taxon>Ecdysozoa</taxon>
        <taxon>Arthropoda</taxon>
        <taxon>Crustacea</taxon>
        <taxon>Multicrustacea</taxon>
        <taxon>Malacostraca</taxon>
        <taxon>Eumalacostraca</taxon>
        <taxon>Eucarida</taxon>
        <taxon>Decapoda</taxon>
        <taxon>Pleocyemata</taxon>
        <taxon>Brachyura</taxon>
        <taxon>Eubrachyura</taxon>
        <taxon>Portunoidea</taxon>
        <taxon>Portunidae</taxon>
        <taxon>Portuninae</taxon>
        <taxon>Portunus</taxon>
    </lineage>
</organism>
<dbReference type="Proteomes" id="UP000324222">
    <property type="component" value="Unassembled WGS sequence"/>
</dbReference>
<name>A0A5B7E9E9_PORTR</name>
<evidence type="ECO:0000313" key="1">
    <source>
        <dbReference type="EMBL" id="MPC30318.1"/>
    </source>
</evidence>
<protein>
    <submittedName>
        <fullName evidence="1">Uncharacterized protein</fullName>
    </submittedName>
</protein>
<proteinExistence type="predicted"/>
<evidence type="ECO:0000313" key="2">
    <source>
        <dbReference type="Proteomes" id="UP000324222"/>
    </source>
</evidence>
<comment type="caution">
    <text evidence="1">The sequence shown here is derived from an EMBL/GenBank/DDBJ whole genome shotgun (WGS) entry which is preliminary data.</text>
</comment>
<reference evidence="1 2" key="1">
    <citation type="submission" date="2019-05" db="EMBL/GenBank/DDBJ databases">
        <title>Another draft genome of Portunus trituberculatus and its Hox gene families provides insights of decapod evolution.</title>
        <authorList>
            <person name="Jeong J.-H."/>
            <person name="Song I."/>
            <person name="Kim S."/>
            <person name="Choi T."/>
            <person name="Kim D."/>
            <person name="Ryu S."/>
            <person name="Kim W."/>
        </authorList>
    </citation>
    <scope>NUCLEOTIDE SEQUENCE [LARGE SCALE GENOMIC DNA]</scope>
    <source>
        <tissue evidence="1">Muscle</tissue>
    </source>
</reference>
<dbReference type="AlphaFoldDB" id="A0A5B7E9E9"/>
<keyword evidence="2" id="KW-1185">Reference proteome</keyword>
<gene>
    <name evidence="1" type="ORF">E2C01_023578</name>
</gene>
<sequence>MPPFLLWPRWTRLSSSSHHYSVLLPNAKVNHYSESPYGEETINVREVAFNFAIFHDLEQLVQHPTRIPDCLGDTPNIIDLFLASNPYAYAATLSYP</sequence>
<dbReference type="EMBL" id="VSRR010002231">
    <property type="protein sequence ID" value="MPC30318.1"/>
    <property type="molecule type" value="Genomic_DNA"/>
</dbReference>